<feature type="compositionally biased region" description="Acidic residues" evidence="1">
    <location>
        <begin position="28"/>
        <end position="40"/>
    </location>
</feature>
<name>A0ABU8I4E1_9SPHI</name>
<protein>
    <submittedName>
        <fullName evidence="2">Uncharacterized protein</fullName>
    </submittedName>
</protein>
<evidence type="ECO:0000313" key="2">
    <source>
        <dbReference type="EMBL" id="MEI5984478.1"/>
    </source>
</evidence>
<reference evidence="2 3" key="1">
    <citation type="submission" date="2024-01" db="EMBL/GenBank/DDBJ databases">
        <title>Sphingobacterium tenebrionis sp. nov., a novel endophyte isolated from tenebrio molitor intestines.</title>
        <authorList>
            <person name="Zhang C."/>
        </authorList>
    </citation>
    <scope>NUCLEOTIDE SEQUENCE [LARGE SCALE GENOMIC DNA]</scope>
    <source>
        <strain evidence="2 3">PU5-4</strain>
    </source>
</reference>
<gene>
    <name evidence="2" type="ORF">VJ786_06135</name>
</gene>
<evidence type="ECO:0000313" key="3">
    <source>
        <dbReference type="Proteomes" id="UP001363035"/>
    </source>
</evidence>
<feature type="compositionally biased region" description="Basic and acidic residues" evidence="1">
    <location>
        <begin position="112"/>
        <end position="137"/>
    </location>
</feature>
<dbReference type="EMBL" id="JAYLLN010000010">
    <property type="protein sequence ID" value="MEI5984478.1"/>
    <property type="molecule type" value="Genomic_DNA"/>
</dbReference>
<proteinExistence type="predicted"/>
<accession>A0ABU8I4E1</accession>
<feature type="compositionally biased region" description="Acidic residues" evidence="1">
    <location>
        <begin position="49"/>
        <end position="66"/>
    </location>
</feature>
<organism evidence="2 3">
    <name type="scientific">Sphingobacterium tenebrionis</name>
    <dbReference type="NCBI Taxonomy" id="3111775"/>
    <lineage>
        <taxon>Bacteria</taxon>
        <taxon>Pseudomonadati</taxon>
        <taxon>Bacteroidota</taxon>
        <taxon>Sphingobacteriia</taxon>
        <taxon>Sphingobacteriales</taxon>
        <taxon>Sphingobacteriaceae</taxon>
        <taxon>Sphingobacterium</taxon>
    </lineage>
</organism>
<evidence type="ECO:0000256" key="1">
    <source>
        <dbReference type="SAM" id="MobiDB-lite"/>
    </source>
</evidence>
<feature type="compositionally biased region" description="Acidic residues" evidence="1">
    <location>
        <begin position="97"/>
        <end position="111"/>
    </location>
</feature>
<sequence>MENSKNNKKNLEENLENEAENLEQGQEILDEGTEEIDEQGPTDPQDLAYNEEEDSFELDVNDEDPDWDHPMDYDTISEGAQDDDSTFDNSNPYVGEEYADREDLQQEELEDNNMRITDDRAIRVSKEDEALSRNPEDYRDDLDEEGYPKNDEK</sequence>
<dbReference type="RefSeq" id="WP_245153284.1">
    <property type="nucleotide sequence ID" value="NZ_JAYLLN010000010.1"/>
</dbReference>
<keyword evidence="3" id="KW-1185">Reference proteome</keyword>
<comment type="caution">
    <text evidence="2">The sequence shown here is derived from an EMBL/GenBank/DDBJ whole genome shotgun (WGS) entry which is preliminary data.</text>
</comment>
<dbReference type="Proteomes" id="UP001363035">
    <property type="component" value="Unassembled WGS sequence"/>
</dbReference>
<feature type="region of interest" description="Disordered" evidence="1">
    <location>
        <begin position="1"/>
        <end position="153"/>
    </location>
</feature>